<dbReference type="EMBL" id="FOWC01000004">
    <property type="protein sequence ID" value="SFP12185.1"/>
    <property type="molecule type" value="Genomic_DNA"/>
</dbReference>
<feature type="region of interest" description="Disordered" evidence="1">
    <location>
        <begin position="1"/>
        <end position="21"/>
    </location>
</feature>
<organism evidence="2 3">
    <name type="scientific">Amycolatopsis rubida</name>
    <dbReference type="NCBI Taxonomy" id="112413"/>
    <lineage>
        <taxon>Bacteria</taxon>
        <taxon>Bacillati</taxon>
        <taxon>Actinomycetota</taxon>
        <taxon>Actinomycetes</taxon>
        <taxon>Pseudonocardiales</taxon>
        <taxon>Pseudonocardiaceae</taxon>
        <taxon>Amycolatopsis</taxon>
    </lineage>
</organism>
<dbReference type="AlphaFoldDB" id="A0A1I5MRI0"/>
<evidence type="ECO:0000313" key="2">
    <source>
        <dbReference type="EMBL" id="SFP12185.1"/>
    </source>
</evidence>
<sequence>MTALPANPDLGQLRKQAKERARADSIALSEAQFRLARRY</sequence>
<evidence type="ECO:0000256" key="1">
    <source>
        <dbReference type="SAM" id="MobiDB-lite"/>
    </source>
</evidence>
<proteinExistence type="predicted"/>
<evidence type="ECO:0000313" key="3">
    <source>
        <dbReference type="Proteomes" id="UP000199137"/>
    </source>
</evidence>
<reference evidence="2 3" key="1">
    <citation type="submission" date="2016-10" db="EMBL/GenBank/DDBJ databases">
        <authorList>
            <person name="de Groot N.N."/>
        </authorList>
    </citation>
    <scope>NUCLEOTIDE SEQUENCE [LARGE SCALE GENOMIC DNA]</scope>
    <source>
        <strain evidence="2 3">DSM 44637</strain>
    </source>
</reference>
<name>A0A1I5MRI0_9PSEU</name>
<dbReference type="STRING" id="112413.SAMN05421854_104124"/>
<protein>
    <submittedName>
        <fullName evidence="2">Uncharacterized protein</fullName>
    </submittedName>
</protein>
<gene>
    <name evidence="2" type="ORF">SAMN05421854_104124</name>
</gene>
<accession>A0A1I5MRI0</accession>
<dbReference type="Proteomes" id="UP000199137">
    <property type="component" value="Unassembled WGS sequence"/>
</dbReference>